<reference evidence="1 2" key="1">
    <citation type="submission" date="2019-05" db="EMBL/GenBank/DDBJ databases">
        <title>Another draft genome of Portunus trituberculatus and its Hox gene families provides insights of decapod evolution.</title>
        <authorList>
            <person name="Jeong J.-H."/>
            <person name="Song I."/>
            <person name="Kim S."/>
            <person name="Choi T."/>
            <person name="Kim D."/>
            <person name="Ryu S."/>
            <person name="Kim W."/>
        </authorList>
    </citation>
    <scope>NUCLEOTIDE SEQUENCE [LARGE SCALE GENOMIC DNA]</scope>
    <source>
        <tissue evidence="1">Muscle</tissue>
    </source>
</reference>
<gene>
    <name evidence="1" type="ORF">E2C01_092914</name>
</gene>
<organism evidence="1 2">
    <name type="scientific">Portunus trituberculatus</name>
    <name type="common">Swimming crab</name>
    <name type="synonym">Neptunus trituberculatus</name>
    <dbReference type="NCBI Taxonomy" id="210409"/>
    <lineage>
        <taxon>Eukaryota</taxon>
        <taxon>Metazoa</taxon>
        <taxon>Ecdysozoa</taxon>
        <taxon>Arthropoda</taxon>
        <taxon>Crustacea</taxon>
        <taxon>Multicrustacea</taxon>
        <taxon>Malacostraca</taxon>
        <taxon>Eumalacostraca</taxon>
        <taxon>Eucarida</taxon>
        <taxon>Decapoda</taxon>
        <taxon>Pleocyemata</taxon>
        <taxon>Brachyura</taxon>
        <taxon>Eubrachyura</taxon>
        <taxon>Portunoidea</taxon>
        <taxon>Portunidae</taxon>
        <taxon>Portuninae</taxon>
        <taxon>Portunus</taxon>
    </lineage>
</organism>
<name>A0A5B7JZ70_PORTR</name>
<evidence type="ECO:0000313" key="1">
    <source>
        <dbReference type="EMBL" id="MPC97594.1"/>
    </source>
</evidence>
<accession>A0A5B7JZ70</accession>
<dbReference type="Proteomes" id="UP000324222">
    <property type="component" value="Unassembled WGS sequence"/>
</dbReference>
<keyword evidence="2" id="KW-1185">Reference proteome</keyword>
<dbReference type="EMBL" id="VSRR010110626">
    <property type="protein sequence ID" value="MPC97594.1"/>
    <property type="molecule type" value="Genomic_DNA"/>
</dbReference>
<protein>
    <submittedName>
        <fullName evidence="1">Uncharacterized protein</fullName>
    </submittedName>
</protein>
<sequence length="15" mass="1475">MLCPAIGITTASSPL</sequence>
<comment type="caution">
    <text evidence="1">The sequence shown here is derived from an EMBL/GenBank/DDBJ whole genome shotgun (WGS) entry which is preliminary data.</text>
</comment>
<evidence type="ECO:0000313" key="2">
    <source>
        <dbReference type="Proteomes" id="UP000324222"/>
    </source>
</evidence>
<proteinExistence type="predicted"/>